<accession>D9XX92</accession>
<name>D9XX92_9ACTN</name>
<dbReference type="eggNOG" id="ENOG5031VMG">
    <property type="taxonomic scope" value="Bacteria"/>
</dbReference>
<keyword evidence="3" id="KW-1185">Reference proteome</keyword>
<dbReference type="EMBL" id="GG657758">
    <property type="protein sequence ID" value="EFL37199.1"/>
    <property type="molecule type" value="Genomic_DNA"/>
</dbReference>
<proteinExistence type="predicted"/>
<protein>
    <submittedName>
        <fullName evidence="2">Uncharacterized protein</fullName>
    </submittedName>
</protein>
<evidence type="ECO:0000313" key="2">
    <source>
        <dbReference type="EMBL" id="EFL37199.1"/>
    </source>
</evidence>
<feature type="compositionally biased region" description="Basic and acidic residues" evidence="1">
    <location>
        <begin position="64"/>
        <end position="83"/>
    </location>
</feature>
<reference evidence="2" key="1">
    <citation type="submission" date="2009-02" db="EMBL/GenBank/DDBJ databases">
        <title>Annotation of Streptomyces griseoflavus strain Tu4000.</title>
        <authorList>
            <consortium name="The Broad Institute Genome Sequencing Platform"/>
            <consortium name="Broad Institute Microbial Sequencing Center"/>
            <person name="Fischbach M."/>
            <person name="Godfrey P."/>
            <person name="Ward D."/>
            <person name="Young S."/>
            <person name="Zeng Q."/>
            <person name="Koehrsen M."/>
            <person name="Alvarado L."/>
            <person name="Berlin A.M."/>
            <person name="Bochicchio J."/>
            <person name="Borenstein D."/>
            <person name="Chapman S.B."/>
            <person name="Chen Z."/>
            <person name="Engels R."/>
            <person name="Freedman E."/>
            <person name="Gellesch M."/>
            <person name="Goldberg J."/>
            <person name="Griggs A."/>
            <person name="Gujja S."/>
            <person name="Heilman E.R."/>
            <person name="Heiman D.I."/>
            <person name="Hepburn T.A."/>
            <person name="Howarth C."/>
            <person name="Jen D."/>
            <person name="Larson L."/>
            <person name="Lewis B."/>
            <person name="Mehta T."/>
            <person name="Park D."/>
            <person name="Pearson M."/>
            <person name="Richards J."/>
            <person name="Roberts A."/>
            <person name="Saif S."/>
            <person name="Shea T.D."/>
            <person name="Shenoy N."/>
            <person name="Sisk P."/>
            <person name="Stolte C."/>
            <person name="Sykes S.N."/>
            <person name="Thomson T."/>
            <person name="Walk T."/>
            <person name="White J."/>
            <person name="Yandava C."/>
            <person name="Straight P."/>
            <person name="Clardy J."/>
            <person name="Hung D."/>
            <person name="Kolter R."/>
            <person name="Mekalanos J."/>
            <person name="Walker S."/>
            <person name="Walsh C.T."/>
            <person name="Wieland-Brown L.C."/>
            <person name="Haas B."/>
            <person name="Nusbaum C."/>
            <person name="Birren B."/>
        </authorList>
    </citation>
    <scope>NUCLEOTIDE SEQUENCE [LARGE SCALE GENOMIC DNA]</scope>
    <source>
        <strain evidence="2">Tu4000</strain>
    </source>
</reference>
<sequence length="83" mass="9073">MERPYFVVGQWKGGGEVDVWHVEEAAAGPDARADAHEQHASDAETAFGSVDVVYATSPQAAAEQARREAQQTSERIHRDLARP</sequence>
<dbReference type="STRING" id="467200.SSRG_00003"/>
<dbReference type="Proteomes" id="UP000002968">
    <property type="component" value="Unassembled WGS sequence"/>
</dbReference>
<feature type="region of interest" description="Disordered" evidence="1">
    <location>
        <begin position="58"/>
        <end position="83"/>
    </location>
</feature>
<dbReference type="HOGENOM" id="CLU_2541120_0_0_11"/>
<evidence type="ECO:0000256" key="1">
    <source>
        <dbReference type="SAM" id="MobiDB-lite"/>
    </source>
</evidence>
<dbReference type="AlphaFoldDB" id="D9XX92"/>
<gene>
    <name evidence="2" type="ORF">SSRG_00003</name>
</gene>
<organism evidence="2 3">
    <name type="scientific">Streptomyces griseoflavus Tu4000</name>
    <dbReference type="NCBI Taxonomy" id="467200"/>
    <lineage>
        <taxon>Bacteria</taxon>
        <taxon>Bacillati</taxon>
        <taxon>Actinomycetota</taxon>
        <taxon>Actinomycetes</taxon>
        <taxon>Kitasatosporales</taxon>
        <taxon>Streptomycetaceae</taxon>
        <taxon>Streptomyces</taxon>
    </lineage>
</organism>
<evidence type="ECO:0000313" key="3">
    <source>
        <dbReference type="Proteomes" id="UP000002968"/>
    </source>
</evidence>
<dbReference type="RefSeq" id="WP_004920845.1">
    <property type="nucleotide sequence ID" value="NZ_GG657758.1"/>
</dbReference>